<name>A0A2N9JJI7_9ACTN</name>
<dbReference type="RefSeq" id="WP_105186770.1">
    <property type="nucleotide sequence ID" value="NZ_LT985188.1"/>
</dbReference>
<evidence type="ECO:0000313" key="2">
    <source>
        <dbReference type="Proteomes" id="UP000238164"/>
    </source>
</evidence>
<dbReference type="SUPFAM" id="SSF55811">
    <property type="entry name" value="Nudix"/>
    <property type="match status" value="1"/>
</dbReference>
<dbReference type="Proteomes" id="UP000238164">
    <property type="component" value="Chromosome 1"/>
</dbReference>
<keyword evidence="1" id="KW-0378">Hydrolase</keyword>
<gene>
    <name evidence="1" type="ORF">MPLG2_3184</name>
</gene>
<dbReference type="GO" id="GO:0016787">
    <property type="term" value="F:hydrolase activity"/>
    <property type="evidence" value="ECO:0007669"/>
    <property type="project" value="UniProtKB-KW"/>
</dbReference>
<dbReference type="EMBL" id="LT985188">
    <property type="protein sequence ID" value="SPD88214.1"/>
    <property type="molecule type" value="Genomic_DNA"/>
</dbReference>
<keyword evidence="2" id="KW-1185">Reference proteome</keyword>
<sequence length="204" mass="22265">MPNPGSLVSVDVIALRYNPDLRRVEMATKPRTTEPFLGKPALPGVLLQEGERLAAAAHRAVTTKVGFDVSALGQLTVFDQPNRDPRGYSLSVAMWAVGDGEADWYGFDDVPNLAFDHNVMLFECRPLLVDMLWRDLEFTRALTGPVFPVSAAVGITQTISGIAPDRGNLNRRLAALRGLTVSSKRVVLGRGRPGTVWEWENPAA</sequence>
<dbReference type="CDD" id="cd18873">
    <property type="entry name" value="NUDIX_NadM_like"/>
    <property type="match status" value="1"/>
</dbReference>
<protein>
    <submittedName>
        <fullName evidence="1">NUDIX hydrolase</fullName>
    </submittedName>
</protein>
<proteinExistence type="predicted"/>
<evidence type="ECO:0000313" key="1">
    <source>
        <dbReference type="EMBL" id="SPD88214.1"/>
    </source>
</evidence>
<dbReference type="AlphaFoldDB" id="A0A2N9JJI7"/>
<dbReference type="Gene3D" id="3.90.79.10">
    <property type="entry name" value="Nucleoside Triphosphate Pyrophosphohydrolase"/>
    <property type="match status" value="1"/>
</dbReference>
<dbReference type="KEGG" id="mgg:MPLG2_3184"/>
<accession>A0A2N9JJI7</accession>
<organism evidence="1 2">
    <name type="scientific">Micropruina glycogenica</name>
    <dbReference type="NCBI Taxonomy" id="75385"/>
    <lineage>
        <taxon>Bacteria</taxon>
        <taxon>Bacillati</taxon>
        <taxon>Actinomycetota</taxon>
        <taxon>Actinomycetes</taxon>
        <taxon>Propionibacteriales</taxon>
        <taxon>Nocardioidaceae</taxon>
        <taxon>Micropruina</taxon>
    </lineage>
</organism>
<dbReference type="InterPro" id="IPR015797">
    <property type="entry name" value="NUDIX_hydrolase-like_dom_sf"/>
</dbReference>
<reference evidence="1 2" key="1">
    <citation type="submission" date="2018-02" db="EMBL/GenBank/DDBJ databases">
        <authorList>
            <person name="Cohen D.B."/>
            <person name="Kent A.D."/>
        </authorList>
    </citation>
    <scope>NUCLEOTIDE SEQUENCE [LARGE SCALE GENOMIC DNA]</scope>
    <source>
        <strain evidence="1">1</strain>
    </source>
</reference>
<dbReference type="OrthoDB" id="9786141at2"/>